<dbReference type="SUPFAM" id="SSF53254">
    <property type="entry name" value="Phosphoglycerate mutase-like"/>
    <property type="match status" value="1"/>
</dbReference>
<dbReference type="InterPro" id="IPR050275">
    <property type="entry name" value="PGM_Phosphatase"/>
</dbReference>
<evidence type="ECO:0000313" key="1">
    <source>
        <dbReference type="EMBL" id="AXY02935.1"/>
    </source>
</evidence>
<dbReference type="Proteomes" id="UP000262832">
    <property type="component" value="Chromosome II"/>
</dbReference>
<evidence type="ECO:0000313" key="2">
    <source>
        <dbReference type="Proteomes" id="UP000262832"/>
    </source>
</evidence>
<dbReference type="EMBL" id="CP032094">
    <property type="protein sequence ID" value="AXY02935.1"/>
    <property type="molecule type" value="Genomic_DNA"/>
</dbReference>
<dbReference type="CDD" id="cd07067">
    <property type="entry name" value="HP_PGM_like"/>
    <property type="match status" value="1"/>
</dbReference>
<keyword evidence="2" id="KW-1185">Reference proteome</keyword>
<dbReference type="Pfam" id="PF00300">
    <property type="entry name" value="His_Phos_1"/>
    <property type="match status" value="1"/>
</dbReference>
<protein>
    <submittedName>
        <fullName evidence="1">Histidine phosphatase family protein</fullName>
    </submittedName>
</protein>
<proteinExistence type="predicted"/>
<dbReference type="InterPro" id="IPR029033">
    <property type="entry name" value="His_PPase_superfam"/>
</dbReference>
<dbReference type="RefSeq" id="WP_128812838.1">
    <property type="nucleotide sequence ID" value="NZ_CP032094.1"/>
</dbReference>
<sequence length="175" mass="20786">MEIVFVRHGVPDFSLADARKMTQLEKDYAPLSREHVSTLKGQLMHPIFDDADIIVSSPYTRALQTAELINRHRGLELFVEHDLREWRADRHGGYISLKERDQRWHEYRALLKAKLQMTDERYEHVDELKARVEAVLTQFKQYKKVIVVSHFNVFEALQGFQHEALFCGEFRVIYW</sequence>
<dbReference type="PANTHER" id="PTHR48100">
    <property type="entry name" value="BROAD-SPECIFICITY PHOSPHATASE YOR283W-RELATED"/>
    <property type="match status" value="1"/>
</dbReference>
<reference evidence="1 2" key="1">
    <citation type="submission" date="2018-08" db="EMBL/GenBank/DDBJ databases">
        <title>Genomic taxonomy of the Vibrionaceae family.</title>
        <authorList>
            <person name="Gomez-Gil B."/>
            <person name="Tanaka M."/>
            <person name="Sawabe T."/>
            <person name="Enciso-Ibarra K."/>
        </authorList>
    </citation>
    <scope>NUCLEOTIDE SEQUENCE [LARGE SCALE GENOMIC DNA]</scope>
    <source>
        <strain evidence="1 2">CAIM 1831</strain>
    </source>
</reference>
<gene>
    <name evidence="1" type="ORF">D1115_18390</name>
</gene>
<name>A0ABN5PNB4_9VIBR</name>
<dbReference type="InterPro" id="IPR013078">
    <property type="entry name" value="His_Pase_superF_clade-1"/>
</dbReference>
<accession>A0ABN5PNB4</accession>
<dbReference type="PANTHER" id="PTHR48100:SF59">
    <property type="entry name" value="ADENOSYLCOBALAMIN_ALPHA-RIBAZOLE PHOSPHATASE"/>
    <property type="match status" value="1"/>
</dbReference>
<dbReference type="Gene3D" id="3.40.50.1240">
    <property type="entry name" value="Phosphoglycerate mutase-like"/>
    <property type="match status" value="1"/>
</dbReference>
<organism evidence="1 2">
    <name type="scientific">Vibrio alfacsensis</name>
    <dbReference type="NCBI Taxonomy" id="1074311"/>
    <lineage>
        <taxon>Bacteria</taxon>
        <taxon>Pseudomonadati</taxon>
        <taxon>Pseudomonadota</taxon>
        <taxon>Gammaproteobacteria</taxon>
        <taxon>Vibrionales</taxon>
        <taxon>Vibrionaceae</taxon>
        <taxon>Vibrio</taxon>
    </lineage>
</organism>